<evidence type="ECO:0000313" key="2">
    <source>
        <dbReference type="Proteomes" id="UP000663828"/>
    </source>
</evidence>
<feature type="non-terminal residue" evidence="1">
    <location>
        <position position="1"/>
    </location>
</feature>
<comment type="caution">
    <text evidence="1">The sequence shown here is derived from an EMBL/GenBank/DDBJ whole genome shotgun (WGS) entry which is preliminary data.</text>
</comment>
<dbReference type="AlphaFoldDB" id="A0A816E8A5"/>
<organism evidence="1 2">
    <name type="scientific">Adineta ricciae</name>
    <name type="common">Rotifer</name>
    <dbReference type="NCBI Taxonomy" id="249248"/>
    <lineage>
        <taxon>Eukaryota</taxon>
        <taxon>Metazoa</taxon>
        <taxon>Spiralia</taxon>
        <taxon>Gnathifera</taxon>
        <taxon>Rotifera</taxon>
        <taxon>Eurotatoria</taxon>
        <taxon>Bdelloidea</taxon>
        <taxon>Adinetida</taxon>
        <taxon>Adinetidae</taxon>
        <taxon>Adineta</taxon>
    </lineage>
</organism>
<gene>
    <name evidence="1" type="ORF">XAT740_LOCUS54638</name>
</gene>
<accession>A0A816E8A5</accession>
<name>A0A816E8A5_ADIRI</name>
<protein>
    <submittedName>
        <fullName evidence="1">Uncharacterized protein</fullName>
    </submittedName>
</protein>
<evidence type="ECO:0000313" key="1">
    <source>
        <dbReference type="EMBL" id="CAF1649108.1"/>
    </source>
</evidence>
<dbReference type="Proteomes" id="UP000663828">
    <property type="component" value="Unassembled WGS sequence"/>
</dbReference>
<keyword evidence="2" id="KW-1185">Reference proteome</keyword>
<sequence>FVYHRMKDHPVETKDGLGLGLVDASGQYKRSWSLWALTNRFDIIPNKLSCGFQHLPYVLLKRALHSVDGHFTTTRPLPSGYKLERTWKLFREYQANTKLIFECVRTHDKRNFPSIHQNCENQEAWGPLGYIYIDQSTNSRAAPIYRCRSGTDYFISPDSNCENTTNEGLLGYVLS</sequence>
<reference evidence="1" key="1">
    <citation type="submission" date="2021-02" db="EMBL/GenBank/DDBJ databases">
        <authorList>
            <person name="Nowell W R."/>
        </authorList>
    </citation>
    <scope>NUCLEOTIDE SEQUENCE</scope>
</reference>
<dbReference type="EMBL" id="CAJNOR010009888">
    <property type="protein sequence ID" value="CAF1649108.1"/>
    <property type="molecule type" value="Genomic_DNA"/>
</dbReference>
<proteinExistence type="predicted"/>